<keyword evidence="2" id="KW-1185">Reference proteome</keyword>
<proteinExistence type="predicted"/>
<protein>
    <submittedName>
        <fullName evidence="1">Uncharacterized protein</fullName>
    </submittedName>
</protein>
<dbReference type="EMBL" id="KZ819764">
    <property type="protein sequence ID" value="PWN52663.1"/>
    <property type="molecule type" value="Genomic_DNA"/>
</dbReference>
<gene>
    <name evidence="1" type="ORF">IE53DRAFT_262090</name>
</gene>
<dbReference type="Proteomes" id="UP000245626">
    <property type="component" value="Unassembled WGS sequence"/>
</dbReference>
<organism evidence="1 2">
    <name type="scientific">Violaceomyces palustris</name>
    <dbReference type="NCBI Taxonomy" id="1673888"/>
    <lineage>
        <taxon>Eukaryota</taxon>
        <taxon>Fungi</taxon>
        <taxon>Dikarya</taxon>
        <taxon>Basidiomycota</taxon>
        <taxon>Ustilaginomycotina</taxon>
        <taxon>Ustilaginomycetes</taxon>
        <taxon>Violaceomycetales</taxon>
        <taxon>Violaceomycetaceae</taxon>
        <taxon>Violaceomyces</taxon>
    </lineage>
</organism>
<name>A0ACD0P3G5_9BASI</name>
<evidence type="ECO:0000313" key="1">
    <source>
        <dbReference type="EMBL" id="PWN52663.1"/>
    </source>
</evidence>
<sequence length="476" mass="51243">MKIQFTCLLAFATAALALASSDDSFSAGIVQRSSEQILTVNTVPTEDKYAGSEKAVVANAVTQRDVAASAKTTKSKGVVPDLIDAIHRFSTRLPEAGDGQDFKDLIRLHRVLAKYGSAKDIEKLYGTDASGSALFKKVSNFISIDVRDITIDYGYEEKAVTKEGKKGEKEVKGLGHSQILKKVESKVTKEFDPEQLGTLPAFLKAYDAKHLPTIVKLGIKLMDESPKGFLKALGDDKDALDILDRIKAAKSLMKTTNLPDRVEGLVGRDIVIDYGSVEKGAKKNEKKLIKEGKGLPKELDAKEFGTLPAFLNAYEQKDYPTLVKLGVKLMDQSPKQFLKALGDGDEAMALLKKIKVTGDFDGAGGYSKKFKGTGGTVKKFKVIDDLDDGAGGVLKKVKGAGDFDGAIGLSKEVKGAEGLLSKRKVGVHQDDGDEDGVVDKGANDGNDSSTPPKSKGRKAQSHTRVSRHLVKQRLAQ</sequence>
<evidence type="ECO:0000313" key="2">
    <source>
        <dbReference type="Proteomes" id="UP000245626"/>
    </source>
</evidence>
<accession>A0ACD0P3G5</accession>
<reference evidence="1 2" key="1">
    <citation type="journal article" date="2018" name="Mol. Biol. Evol.">
        <title>Broad Genomic Sampling Reveals a Smut Pathogenic Ancestry of the Fungal Clade Ustilaginomycotina.</title>
        <authorList>
            <person name="Kijpornyongpan T."/>
            <person name="Mondo S.J."/>
            <person name="Barry K."/>
            <person name="Sandor L."/>
            <person name="Lee J."/>
            <person name="Lipzen A."/>
            <person name="Pangilinan J."/>
            <person name="LaButti K."/>
            <person name="Hainaut M."/>
            <person name="Henrissat B."/>
            <person name="Grigoriev I.V."/>
            <person name="Spatafora J.W."/>
            <person name="Aime M.C."/>
        </authorList>
    </citation>
    <scope>NUCLEOTIDE SEQUENCE [LARGE SCALE GENOMIC DNA]</scope>
    <source>
        <strain evidence="1 2">SA 807</strain>
    </source>
</reference>